<dbReference type="EMBL" id="LXQA010200797">
    <property type="protein sequence ID" value="MCI33020.1"/>
    <property type="molecule type" value="Genomic_DNA"/>
</dbReference>
<comment type="caution">
    <text evidence="1">The sequence shown here is derived from an EMBL/GenBank/DDBJ whole genome shotgun (WGS) entry which is preliminary data.</text>
</comment>
<proteinExistence type="predicted"/>
<name>A0A392RB56_9FABA</name>
<protein>
    <submittedName>
        <fullName evidence="1">AT-rich interactive domain-containing protein 1-like</fullName>
    </submittedName>
</protein>
<keyword evidence="2" id="KW-1185">Reference proteome</keyword>
<dbReference type="Proteomes" id="UP000265520">
    <property type="component" value="Unassembled WGS sequence"/>
</dbReference>
<organism evidence="1 2">
    <name type="scientific">Trifolium medium</name>
    <dbReference type="NCBI Taxonomy" id="97028"/>
    <lineage>
        <taxon>Eukaryota</taxon>
        <taxon>Viridiplantae</taxon>
        <taxon>Streptophyta</taxon>
        <taxon>Embryophyta</taxon>
        <taxon>Tracheophyta</taxon>
        <taxon>Spermatophyta</taxon>
        <taxon>Magnoliopsida</taxon>
        <taxon>eudicotyledons</taxon>
        <taxon>Gunneridae</taxon>
        <taxon>Pentapetalae</taxon>
        <taxon>rosids</taxon>
        <taxon>fabids</taxon>
        <taxon>Fabales</taxon>
        <taxon>Fabaceae</taxon>
        <taxon>Papilionoideae</taxon>
        <taxon>50 kb inversion clade</taxon>
        <taxon>NPAAA clade</taxon>
        <taxon>Hologalegina</taxon>
        <taxon>IRL clade</taxon>
        <taxon>Trifolieae</taxon>
        <taxon>Trifolium</taxon>
    </lineage>
</organism>
<accession>A0A392RB56</accession>
<evidence type="ECO:0000313" key="2">
    <source>
        <dbReference type="Proteomes" id="UP000265520"/>
    </source>
</evidence>
<feature type="non-terminal residue" evidence="1">
    <location>
        <position position="65"/>
    </location>
</feature>
<evidence type="ECO:0000313" key="1">
    <source>
        <dbReference type="EMBL" id="MCI33020.1"/>
    </source>
</evidence>
<sequence>MLELGVAFYQWSLDKVGEEVGRWWTQQEEKKFKVKSNPTSLDRYYNIERRAFQNRHTPDNIDSDD</sequence>
<reference evidence="1 2" key="1">
    <citation type="journal article" date="2018" name="Front. Plant Sci.">
        <title>Red Clover (Trifolium pratense) and Zigzag Clover (T. medium) - A Picture of Genomic Similarities and Differences.</title>
        <authorList>
            <person name="Dluhosova J."/>
            <person name="Istvanek J."/>
            <person name="Nedelnik J."/>
            <person name="Repkova J."/>
        </authorList>
    </citation>
    <scope>NUCLEOTIDE SEQUENCE [LARGE SCALE GENOMIC DNA]</scope>
    <source>
        <strain evidence="2">cv. 10/8</strain>
        <tissue evidence="1">Leaf</tissue>
    </source>
</reference>
<dbReference type="AlphaFoldDB" id="A0A392RB56"/>